<sequence length="63" mass="7258">MEEKEIQPTIQMKDSSIVIVKVKNSASIIFGLFFILLLFVKPFRNSKCPECKKLEKKKAGKEQ</sequence>
<keyword evidence="1" id="KW-1133">Transmembrane helix</keyword>
<protein>
    <submittedName>
        <fullName evidence="2">Uncharacterized protein</fullName>
    </submittedName>
</protein>
<gene>
    <name evidence="3" type="ORF">CN491_20485</name>
    <name evidence="2" type="ORF">COM96_11495</name>
</gene>
<reference evidence="4 5" key="1">
    <citation type="submission" date="2017-09" db="EMBL/GenBank/DDBJ databases">
        <title>Large-scale bioinformatics analysis of Bacillus genomes uncovers conserved roles of natural products in bacterial physiology.</title>
        <authorList>
            <consortium name="Agbiome Team Llc"/>
            <person name="Bleich R.M."/>
            <person name="Grubbs K.J."/>
            <person name="Santa Maria K.C."/>
            <person name="Allen S.E."/>
            <person name="Farag S."/>
            <person name="Shank E.A."/>
            <person name="Bowers A."/>
        </authorList>
    </citation>
    <scope>NUCLEOTIDE SEQUENCE [LARGE SCALE GENOMIC DNA]</scope>
    <source>
        <strain evidence="3 5">AFS002368</strain>
        <strain evidence="2 4">AFS096845</strain>
    </source>
</reference>
<evidence type="ECO:0000313" key="4">
    <source>
        <dbReference type="Proteomes" id="UP000220006"/>
    </source>
</evidence>
<evidence type="ECO:0000256" key="1">
    <source>
        <dbReference type="SAM" id="Phobius"/>
    </source>
</evidence>
<dbReference type="EMBL" id="NTZF01000027">
    <property type="protein sequence ID" value="PES93142.1"/>
    <property type="molecule type" value="Genomic_DNA"/>
</dbReference>
<organism evidence="2 4">
    <name type="scientific">Bacillus cereus</name>
    <dbReference type="NCBI Taxonomy" id="1396"/>
    <lineage>
        <taxon>Bacteria</taxon>
        <taxon>Bacillati</taxon>
        <taxon>Bacillota</taxon>
        <taxon>Bacilli</taxon>
        <taxon>Bacillales</taxon>
        <taxon>Bacillaceae</taxon>
        <taxon>Bacillus</taxon>
        <taxon>Bacillus cereus group</taxon>
    </lineage>
</organism>
<dbReference type="RefSeq" id="WP_097903930.1">
    <property type="nucleotide sequence ID" value="NZ_JAVIVZ010000001.1"/>
</dbReference>
<name>A0A2A7HY24_BACCE</name>
<evidence type="ECO:0000313" key="2">
    <source>
        <dbReference type="EMBL" id="PEC21868.1"/>
    </source>
</evidence>
<feature type="transmembrane region" description="Helical" evidence="1">
    <location>
        <begin position="25"/>
        <end position="43"/>
    </location>
</feature>
<dbReference type="AlphaFoldDB" id="A0A2A7HY24"/>
<evidence type="ECO:0000313" key="3">
    <source>
        <dbReference type="EMBL" id="PES93142.1"/>
    </source>
</evidence>
<keyword evidence="1" id="KW-0472">Membrane</keyword>
<dbReference type="Proteomes" id="UP000220900">
    <property type="component" value="Unassembled WGS sequence"/>
</dbReference>
<keyword evidence="1" id="KW-0812">Transmembrane</keyword>
<accession>A0A2A7HY24</accession>
<proteinExistence type="predicted"/>
<dbReference type="Proteomes" id="UP000220006">
    <property type="component" value="Unassembled WGS sequence"/>
</dbReference>
<evidence type="ECO:0000313" key="5">
    <source>
        <dbReference type="Proteomes" id="UP000220900"/>
    </source>
</evidence>
<comment type="caution">
    <text evidence="2">The sequence shown here is derived from an EMBL/GenBank/DDBJ whole genome shotgun (WGS) entry which is preliminary data.</text>
</comment>
<dbReference type="EMBL" id="NVLK01000023">
    <property type="protein sequence ID" value="PEC21868.1"/>
    <property type="molecule type" value="Genomic_DNA"/>
</dbReference>